<keyword evidence="8 11" id="KW-1133">Transmembrane helix</keyword>
<comment type="similarity">
    <text evidence="3 11">Belongs to the peptidase M50B family.</text>
</comment>
<feature type="domain" description="PDZ" evidence="12">
    <location>
        <begin position="137"/>
        <end position="211"/>
    </location>
</feature>
<evidence type="ECO:0000256" key="9">
    <source>
        <dbReference type="ARBA" id="ARBA00023049"/>
    </source>
</evidence>
<dbReference type="GO" id="GO:0046872">
    <property type="term" value="F:metal ion binding"/>
    <property type="evidence" value="ECO:0007669"/>
    <property type="project" value="UniProtKB-KW"/>
</dbReference>
<evidence type="ECO:0000256" key="2">
    <source>
        <dbReference type="ARBA" id="ARBA00004141"/>
    </source>
</evidence>
<dbReference type="Proteomes" id="UP000191135">
    <property type="component" value="Chromosome"/>
</dbReference>
<keyword evidence="7 11" id="KW-0862">Zinc</keyword>
<evidence type="ECO:0000256" key="10">
    <source>
        <dbReference type="ARBA" id="ARBA00023136"/>
    </source>
</evidence>
<evidence type="ECO:0000256" key="5">
    <source>
        <dbReference type="ARBA" id="ARBA00022692"/>
    </source>
</evidence>
<dbReference type="GO" id="GO:0016020">
    <property type="term" value="C:membrane"/>
    <property type="evidence" value="ECO:0007669"/>
    <property type="project" value="UniProtKB-SubCell"/>
</dbReference>
<dbReference type="InterPro" id="IPR041489">
    <property type="entry name" value="PDZ_6"/>
</dbReference>
<keyword evidence="11" id="KW-0479">Metal-binding</keyword>
<dbReference type="KEGG" id="mmed:Mame_03175"/>
<evidence type="ECO:0000256" key="6">
    <source>
        <dbReference type="ARBA" id="ARBA00022801"/>
    </source>
</evidence>
<keyword evidence="14" id="KW-1185">Reference proteome</keyword>
<organism evidence="13 14">
    <name type="scientific">Martelella mediterranea DSM 17316</name>
    <dbReference type="NCBI Taxonomy" id="1122214"/>
    <lineage>
        <taxon>Bacteria</taxon>
        <taxon>Pseudomonadati</taxon>
        <taxon>Pseudomonadota</taxon>
        <taxon>Alphaproteobacteria</taxon>
        <taxon>Hyphomicrobiales</taxon>
        <taxon>Aurantimonadaceae</taxon>
        <taxon>Martelella</taxon>
    </lineage>
</organism>
<dbReference type="InterPro" id="IPR008915">
    <property type="entry name" value="Peptidase_M50"/>
</dbReference>
<evidence type="ECO:0000259" key="12">
    <source>
        <dbReference type="PROSITE" id="PS50106"/>
    </source>
</evidence>
<dbReference type="eggNOG" id="COG0750">
    <property type="taxonomic scope" value="Bacteria"/>
</dbReference>
<keyword evidence="6 11" id="KW-0378">Hydrolase</keyword>
<dbReference type="Gene3D" id="2.30.42.10">
    <property type="match status" value="1"/>
</dbReference>
<accession>A0A1U9Z455</accession>
<evidence type="ECO:0000313" key="13">
    <source>
        <dbReference type="EMBL" id="AQZ52487.1"/>
    </source>
</evidence>
<dbReference type="Pfam" id="PF17820">
    <property type="entry name" value="PDZ_6"/>
    <property type="match status" value="1"/>
</dbReference>
<keyword evidence="4 13" id="KW-0645">Protease</keyword>
<dbReference type="InterPro" id="IPR001478">
    <property type="entry name" value="PDZ"/>
</dbReference>
<evidence type="ECO:0000256" key="8">
    <source>
        <dbReference type="ARBA" id="ARBA00022989"/>
    </source>
</evidence>
<feature type="transmembrane region" description="Helical" evidence="11">
    <location>
        <begin position="294"/>
        <end position="318"/>
    </location>
</feature>
<evidence type="ECO:0000256" key="7">
    <source>
        <dbReference type="ARBA" id="ARBA00022833"/>
    </source>
</evidence>
<feature type="transmembrane region" description="Helical" evidence="11">
    <location>
        <begin position="348"/>
        <end position="366"/>
    </location>
</feature>
<sequence length="374" mass="40303">MQFAFTNAPGMIVAFIVAISFLVFFHELGHYLVGRWCGIRILAFSLGFGPEIVGRTDRHGTRWKLCAIPLGGYVRFYGDEDVASRSDFKGLETLPEEERARTLNGAALWKRAATVAAGPIANFLLAIAIFAVIFMVYGRAVSDPVVGEVTPDSPAAAAGVQPGDVMAALDGQPIDTFDAVVRYISVRPGVPVVLTVERNGAPVELTVVPERVETEDRFGNEMELGRIGVVGTRDSGNFRVERYGPVAAIGQGALQSWHIVVSTYDYIVNVFAGRMKADQIGGPVRVATMAGQMASLGIVAFANFAAILSVSVGLFNLLPVPMLDGGHLMFYAIEAVRGRPLSARVQEFAFRIGLFLVLALMVFATWNDTIGRMG</sequence>
<proteinExistence type="inferred from homology"/>
<keyword evidence="10 11" id="KW-0472">Membrane</keyword>
<dbReference type="PROSITE" id="PS50106">
    <property type="entry name" value="PDZ"/>
    <property type="match status" value="1"/>
</dbReference>
<dbReference type="PANTHER" id="PTHR42837:SF2">
    <property type="entry name" value="MEMBRANE METALLOPROTEASE ARASP2, CHLOROPLASTIC-RELATED"/>
    <property type="match status" value="1"/>
</dbReference>
<dbReference type="EMBL" id="CP020330">
    <property type="protein sequence ID" value="AQZ52487.1"/>
    <property type="molecule type" value="Genomic_DNA"/>
</dbReference>
<dbReference type="GO" id="GO:0006508">
    <property type="term" value="P:proteolysis"/>
    <property type="evidence" value="ECO:0007669"/>
    <property type="project" value="UniProtKB-KW"/>
</dbReference>
<keyword evidence="9 11" id="KW-0482">Metalloprotease</keyword>
<evidence type="ECO:0000313" key="14">
    <source>
        <dbReference type="Proteomes" id="UP000191135"/>
    </source>
</evidence>
<comment type="subcellular location">
    <subcellularLocation>
        <location evidence="2">Membrane</location>
        <topology evidence="2">Multi-pass membrane protein</topology>
    </subcellularLocation>
</comment>
<reference evidence="13 14" key="1">
    <citation type="submission" date="2017-03" db="EMBL/GenBank/DDBJ databases">
        <title>Foreign affairs: Plasmid Transfer between Roseobacters and Rhizobia.</title>
        <authorList>
            <person name="Bartling P."/>
            <person name="Bunk B."/>
            <person name="Overmann J."/>
            <person name="Brinkmann H."/>
            <person name="Petersen J."/>
        </authorList>
    </citation>
    <scope>NUCLEOTIDE SEQUENCE [LARGE SCALE GENOMIC DNA]</scope>
    <source>
        <strain evidence="13 14">MACL11</strain>
    </source>
</reference>
<keyword evidence="5 11" id="KW-0812">Transmembrane</keyword>
<dbReference type="InterPro" id="IPR004387">
    <property type="entry name" value="Pept_M50_Zn"/>
</dbReference>
<dbReference type="CDD" id="cd06163">
    <property type="entry name" value="S2P-M50_PDZ_RseP-like"/>
    <property type="match status" value="1"/>
</dbReference>
<gene>
    <name evidence="13" type="primary">mmpA</name>
    <name evidence="13" type="ORF">Mame_03175</name>
</gene>
<dbReference type="SMART" id="SM00228">
    <property type="entry name" value="PDZ"/>
    <property type="match status" value="1"/>
</dbReference>
<protein>
    <recommendedName>
        <fullName evidence="11">Zinc metalloprotease</fullName>
        <ecNumber evidence="11">3.4.24.-</ecNumber>
    </recommendedName>
</protein>
<dbReference type="PANTHER" id="PTHR42837">
    <property type="entry name" value="REGULATOR OF SIGMA-E PROTEASE RSEP"/>
    <property type="match status" value="1"/>
</dbReference>
<dbReference type="CDD" id="cd23081">
    <property type="entry name" value="cpPDZ_EcRseP-like"/>
    <property type="match status" value="1"/>
</dbReference>
<evidence type="ECO:0000256" key="11">
    <source>
        <dbReference type="RuleBase" id="RU362031"/>
    </source>
</evidence>
<dbReference type="EC" id="3.4.24.-" evidence="11"/>
<evidence type="ECO:0000256" key="1">
    <source>
        <dbReference type="ARBA" id="ARBA00001947"/>
    </source>
</evidence>
<dbReference type="SUPFAM" id="SSF50156">
    <property type="entry name" value="PDZ domain-like"/>
    <property type="match status" value="1"/>
</dbReference>
<name>A0A1U9Z455_9HYPH</name>
<feature type="transmembrane region" description="Helical" evidence="11">
    <location>
        <begin position="7"/>
        <end position="26"/>
    </location>
</feature>
<evidence type="ECO:0000256" key="3">
    <source>
        <dbReference type="ARBA" id="ARBA00007931"/>
    </source>
</evidence>
<evidence type="ECO:0000256" key="4">
    <source>
        <dbReference type="ARBA" id="ARBA00022670"/>
    </source>
</evidence>
<dbReference type="GO" id="GO:0004222">
    <property type="term" value="F:metalloendopeptidase activity"/>
    <property type="evidence" value="ECO:0007669"/>
    <property type="project" value="InterPro"/>
</dbReference>
<comment type="cofactor">
    <cofactor evidence="1 11">
        <name>Zn(2+)</name>
        <dbReference type="ChEBI" id="CHEBI:29105"/>
    </cofactor>
</comment>
<dbReference type="STRING" id="1122214.Mame_03175"/>
<dbReference type="NCBIfam" id="TIGR00054">
    <property type="entry name" value="RIP metalloprotease RseP"/>
    <property type="match status" value="1"/>
</dbReference>
<dbReference type="AlphaFoldDB" id="A0A1U9Z455"/>
<dbReference type="Pfam" id="PF02163">
    <property type="entry name" value="Peptidase_M50"/>
    <property type="match status" value="1"/>
</dbReference>
<feature type="transmembrane region" description="Helical" evidence="11">
    <location>
        <begin position="116"/>
        <end position="137"/>
    </location>
</feature>
<dbReference type="InterPro" id="IPR036034">
    <property type="entry name" value="PDZ_sf"/>
</dbReference>